<reference evidence="2 3" key="1">
    <citation type="journal article" date="2016" name="Nat. Commun.">
        <title>Thousands of microbial genomes shed light on interconnected biogeochemical processes in an aquifer system.</title>
        <authorList>
            <person name="Anantharaman K."/>
            <person name="Brown C.T."/>
            <person name="Hug L.A."/>
            <person name="Sharon I."/>
            <person name="Castelle C.J."/>
            <person name="Probst A.J."/>
            <person name="Thomas B.C."/>
            <person name="Singh A."/>
            <person name="Wilkins M.J."/>
            <person name="Karaoz U."/>
            <person name="Brodie E.L."/>
            <person name="Williams K.H."/>
            <person name="Hubbard S.S."/>
            <person name="Banfield J.F."/>
        </authorList>
    </citation>
    <scope>NUCLEOTIDE SEQUENCE [LARGE SCALE GENOMIC DNA]</scope>
</reference>
<evidence type="ECO:0000313" key="3">
    <source>
        <dbReference type="Proteomes" id="UP000177090"/>
    </source>
</evidence>
<dbReference type="InterPro" id="IPR035069">
    <property type="entry name" value="TTHA1013/TTHA0281-like"/>
</dbReference>
<name>A0A1G2QJX7_9BACT</name>
<dbReference type="SUPFAM" id="SSF143100">
    <property type="entry name" value="TTHA1013/TTHA0281-like"/>
    <property type="match status" value="1"/>
</dbReference>
<organism evidence="2 3">
    <name type="scientific">Candidatus Vogelbacteria bacterium RIFOXYD1_FULL_51_18</name>
    <dbReference type="NCBI Taxonomy" id="1802440"/>
    <lineage>
        <taxon>Bacteria</taxon>
        <taxon>Candidatus Vogeliibacteriota</taxon>
    </lineage>
</organism>
<sequence>MKSKEKILQYYVIYERDEDGGYIASSPAIPGCVVYGRTLKEAYNNIRSAITECIEVIKEFRKKLPKETIKPKMAQELSFVEISQYAKT</sequence>
<dbReference type="Gene3D" id="3.30.160.250">
    <property type="match status" value="1"/>
</dbReference>
<protein>
    <recommendedName>
        <fullName evidence="1">HicB-like antitoxin of toxin-antitoxin system domain-containing protein</fullName>
    </recommendedName>
</protein>
<gene>
    <name evidence="2" type="ORF">A2569_00005</name>
</gene>
<dbReference type="EMBL" id="MHTL01000006">
    <property type="protein sequence ID" value="OHA60900.1"/>
    <property type="molecule type" value="Genomic_DNA"/>
</dbReference>
<dbReference type="AlphaFoldDB" id="A0A1G2QJX7"/>
<dbReference type="Proteomes" id="UP000177090">
    <property type="component" value="Unassembled WGS sequence"/>
</dbReference>
<dbReference type="STRING" id="1802440.A2569_00005"/>
<comment type="caution">
    <text evidence="2">The sequence shown here is derived from an EMBL/GenBank/DDBJ whole genome shotgun (WGS) entry which is preliminary data.</text>
</comment>
<dbReference type="PANTHER" id="PTHR34504">
    <property type="entry name" value="ANTITOXIN HICB"/>
    <property type="match status" value="1"/>
</dbReference>
<evidence type="ECO:0000259" key="1">
    <source>
        <dbReference type="Pfam" id="PF15919"/>
    </source>
</evidence>
<dbReference type="InterPro" id="IPR031807">
    <property type="entry name" value="HicB-like"/>
</dbReference>
<accession>A0A1G2QJX7</accession>
<proteinExistence type="predicted"/>
<dbReference type="Pfam" id="PF15919">
    <property type="entry name" value="HicB_lk_antitox"/>
    <property type="match status" value="1"/>
</dbReference>
<dbReference type="PANTHER" id="PTHR34504:SF2">
    <property type="entry name" value="UPF0150 PROTEIN SSL0259"/>
    <property type="match status" value="1"/>
</dbReference>
<dbReference type="InterPro" id="IPR051404">
    <property type="entry name" value="TA_system_antitoxin"/>
</dbReference>
<evidence type="ECO:0000313" key="2">
    <source>
        <dbReference type="EMBL" id="OHA60900.1"/>
    </source>
</evidence>
<feature type="domain" description="HicB-like antitoxin of toxin-antitoxin system" evidence="1">
    <location>
        <begin position="10"/>
        <end position="73"/>
    </location>
</feature>